<evidence type="ECO:0000256" key="5">
    <source>
        <dbReference type="ARBA" id="ARBA00023136"/>
    </source>
</evidence>
<evidence type="ECO:0000256" key="1">
    <source>
        <dbReference type="ARBA" id="ARBA00004141"/>
    </source>
</evidence>
<feature type="transmembrane region" description="Helical" evidence="6">
    <location>
        <begin position="189"/>
        <end position="208"/>
    </location>
</feature>
<dbReference type="PANTHER" id="PTHR10283:SF92">
    <property type="entry name" value="LOW-AFFINITY PHOSPHATE TRANSPORTER PHO91"/>
    <property type="match status" value="1"/>
</dbReference>
<dbReference type="GO" id="GO:0005315">
    <property type="term" value="F:phosphate transmembrane transporter activity"/>
    <property type="evidence" value="ECO:0007669"/>
    <property type="project" value="TreeGrafter"/>
</dbReference>
<accession>A0A1G8WB73</accession>
<keyword evidence="3 6" id="KW-0812">Transmembrane</keyword>
<keyword evidence="2" id="KW-0813">Transport</keyword>
<evidence type="ECO:0000313" key="8">
    <source>
        <dbReference type="EMBL" id="SDJ75532.1"/>
    </source>
</evidence>
<evidence type="ECO:0000256" key="6">
    <source>
        <dbReference type="SAM" id="Phobius"/>
    </source>
</evidence>
<evidence type="ECO:0000259" key="7">
    <source>
        <dbReference type="Pfam" id="PF03600"/>
    </source>
</evidence>
<sequence>MDTRSAAWHYLLDKAWPLRTKLGLFLLVTGLALLGAYMLRTPALSEAGFHTLVILLLAAGLWISEAIPAFAVGLLVIGLELLLLSFRPNDPTPLAWEQFVNPWASPVVWLLLGGFCMATAAEQTRLDQRLSAFMVSFLGPKPGMFLLGILLTTAILSMFISNTATAALMMTVIGPFVARLGPHEPFRKALPLGIALSASVGGMGTIIGSPPNAIALGYVQSIGLDISFLDWMLFGVPLGLGLVVLVWAVLRWRYAGALQTLPGLPTEAEAAAARHFSLAQLIVMGTFTVTVGLWLTSAWHGVSVAAISFLPIVVFAVTGILKSEQIRLLPWDTLMLVAGGLSLGVAIRETGLADYLVGALPLDPSGQVAFTILLLGYVTVGLSNIMSNTAAATILIPLGGTLLPEHALPVAVVISLSASAAVLLPISTPPNAIAYATGWLRQKDFTLLGLVIGLLAPPLFVWTMQLLG</sequence>
<evidence type="ECO:0000256" key="3">
    <source>
        <dbReference type="ARBA" id="ARBA00022692"/>
    </source>
</evidence>
<dbReference type="AlphaFoldDB" id="A0A1G8WB73"/>
<keyword evidence="9" id="KW-1185">Reference proteome</keyword>
<dbReference type="RefSeq" id="WP_089677710.1">
    <property type="nucleotide sequence ID" value="NZ_FNFO01000001.1"/>
</dbReference>
<dbReference type="GO" id="GO:0005886">
    <property type="term" value="C:plasma membrane"/>
    <property type="evidence" value="ECO:0007669"/>
    <property type="project" value="TreeGrafter"/>
</dbReference>
<dbReference type="Proteomes" id="UP000198510">
    <property type="component" value="Unassembled WGS sequence"/>
</dbReference>
<dbReference type="Pfam" id="PF03600">
    <property type="entry name" value="CitMHS"/>
    <property type="match status" value="1"/>
</dbReference>
<feature type="transmembrane region" description="Helical" evidence="6">
    <location>
        <begin position="103"/>
        <end position="121"/>
    </location>
</feature>
<dbReference type="EMBL" id="FNFO01000001">
    <property type="protein sequence ID" value="SDJ75532.1"/>
    <property type="molecule type" value="Genomic_DNA"/>
</dbReference>
<feature type="transmembrane region" description="Helical" evidence="6">
    <location>
        <begin position="51"/>
        <end position="83"/>
    </location>
</feature>
<feature type="transmembrane region" description="Helical" evidence="6">
    <location>
        <begin position="20"/>
        <end position="39"/>
    </location>
</feature>
<evidence type="ECO:0000256" key="4">
    <source>
        <dbReference type="ARBA" id="ARBA00022989"/>
    </source>
</evidence>
<proteinExistence type="predicted"/>
<evidence type="ECO:0000256" key="2">
    <source>
        <dbReference type="ARBA" id="ARBA00022448"/>
    </source>
</evidence>
<feature type="transmembrane region" description="Helical" evidence="6">
    <location>
        <begin position="301"/>
        <end position="321"/>
    </location>
</feature>
<dbReference type="NCBIfam" id="TIGR00785">
    <property type="entry name" value="dass"/>
    <property type="match status" value="1"/>
</dbReference>
<reference evidence="8 9" key="1">
    <citation type="submission" date="2016-10" db="EMBL/GenBank/DDBJ databases">
        <authorList>
            <person name="de Groot N.N."/>
        </authorList>
    </citation>
    <scope>NUCLEOTIDE SEQUENCE [LARGE SCALE GENOMIC DNA]</scope>
    <source>
        <strain evidence="8 9">DSM 25186</strain>
    </source>
</reference>
<dbReference type="STRING" id="1075417.SAMN05421823_10122"/>
<dbReference type="PANTHER" id="PTHR10283">
    <property type="entry name" value="SOLUTE CARRIER FAMILY 13 MEMBER"/>
    <property type="match status" value="1"/>
</dbReference>
<evidence type="ECO:0000313" key="9">
    <source>
        <dbReference type="Proteomes" id="UP000198510"/>
    </source>
</evidence>
<feature type="domain" description="Citrate transporter-like" evidence="7">
    <location>
        <begin position="61"/>
        <end position="406"/>
    </location>
</feature>
<dbReference type="InterPro" id="IPR004680">
    <property type="entry name" value="Cit_transptr-like_dom"/>
</dbReference>
<feature type="transmembrane region" description="Helical" evidence="6">
    <location>
        <begin position="447"/>
        <end position="467"/>
    </location>
</feature>
<dbReference type="OrthoDB" id="9766267at2"/>
<gene>
    <name evidence="8" type="ORF">SAMN05421823_10122</name>
</gene>
<keyword evidence="4 6" id="KW-1133">Transmembrane helix</keyword>
<protein>
    <submittedName>
        <fullName evidence="8">Solute carrier family 13 (Sodium-dependent dicarboxylate transporter), member 2/3/5</fullName>
    </submittedName>
</protein>
<dbReference type="InterPro" id="IPR001898">
    <property type="entry name" value="SLC13A/DASS"/>
</dbReference>
<keyword evidence="5 6" id="KW-0472">Membrane</keyword>
<name>A0A1G8WB73_9BACT</name>
<comment type="subcellular location">
    <subcellularLocation>
        <location evidence="1">Membrane</location>
        <topology evidence="1">Multi-pass membrane protein</topology>
    </subcellularLocation>
</comment>
<feature type="transmembrane region" description="Helical" evidence="6">
    <location>
        <begin position="328"/>
        <end position="347"/>
    </location>
</feature>
<feature type="transmembrane region" description="Helical" evidence="6">
    <location>
        <begin position="228"/>
        <end position="250"/>
    </location>
</feature>
<feature type="transmembrane region" description="Helical" evidence="6">
    <location>
        <begin position="142"/>
        <end position="160"/>
    </location>
</feature>
<organism evidence="8 9">
    <name type="scientific">Catalinimonas alkaloidigena</name>
    <dbReference type="NCBI Taxonomy" id="1075417"/>
    <lineage>
        <taxon>Bacteria</taxon>
        <taxon>Pseudomonadati</taxon>
        <taxon>Bacteroidota</taxon>
        <taxon>Cytophagia</taxon>
        <taxon>Cytophagales</taxon>
        <taxon>Catalimonadaceae</taxon>
        <taxon>Catalinimonas</taxon>
    </lineage>
</organism>
<feature type="transmembrane region" description="Helical" evidence="6">
    <location>
        <begin position="367"/>
        <end position="386"/>
    </location>
</feature>
<feature type="transmembrane region" description="Helical" evidence="6">
    <location>
        <begin position="271"/>
        <end position="295"/>
    </location>
</feature>